<dbReference type="EMBL" id="FNAJ01000002">
    <property type="protein sequence ID" value="SDD64744.1"/>
    <property type="molecule type" value="Genomic_DNA"/>
</dbReference>
<keyword evidence="3" id="KW-1185">Reference proteome</keyword>
<dbReference type="AlphaFoldDB" id="A0A511HNM9"/>
<evidence type="ECO:0000313" key="1">
    <source>
        <dbReference type="EMBL" id="GEL75186.1"/>
    </source>
</evidence>
<dbReference type="EMBL" id="BJVY01000063">
    <property type="protein sequence ID" value="GEL75186.1"/>
    <property type="molecule type" value="Genomic_DNA"/>
</dbReference>
<dbReference type="Proteomes" id="UP000321224">
    <property type="component" value="Unassembled WGS sequence"/>
</dbReference>
<sequence length="82" mass="9209">MSNANRAQRPKRKVLIEYHNTFDCPRSTYPDLWCRCVGGPVLTETWLPVTDKRRDAVAAALAVKWEALPADAVERIAKEAGL</sequence>
<accession>A0A511HNM9</accession>
<evidence type="ECO:0000313" key="4">
    <source>
        <dbReference type="Proteomes" id="UP000321224"/>
    </source>
</evidence>
<reference evidence="1 4" key="2">
    <citation type="submission" date="2019-07" db="EMBL/GenBank/DDBJ databases">
        <title>Whole genome shotgun sequence of Myxococcus virescens NBRC 100334.</title>
        <authorList>
            <person name="Hosoyama A."/>
            <person name="Uohara A."/>
            <person name="Ohji S."/>
            <person name="Ichikawa N."/>
        </authorList>
    </citation>
    <scope>NUCLEOTIDE SEQUENCE [LARGE SCALE GENOMIC DNA]</scope>
    <source>
        <strain evidence="1 4">NBRC 100334</strain>
    </source>
</reference>
<gene>
    <name evidence="1" type="ORF">MVI01_69700</name>
    <name evidence="2" type="ORF">SAMN04488504_102111</name>
</gene>
<name>A0A511HNM9_9BACT</name>
<protein>
    <submittedName>
        <fullName evidence="1">Uncharacterized protein</fullName>
    </submittedName>
</protein>
<comment type="caution">
    <text evidence="1">The sequence shown here is derived from an EMBL/GenBank/DDBJ whole genome shotgun (WGS) entry which is preliminary data.</text>
</comment>
<evidence type="ECO:0000313" key="3">
    <source>
        <dbReference type="Proteomes" id="UP000198717"/>
    </source>
</evidence>
<dbReference type="Proteomes" id="UP000198717">
    <property type="component" value="Unassembled WGS sequence"/>
</dbReference>
<dbReference type="RefSeq" id="WP_090487381.1">
    <property type="nucleotide sequence ID" value="NZ_BJVY01000063.1"/>
</dbReference>
<proteinExistence type="predicted"/>
<organism evidence="1 4">
    <name type="scientific">Myxococcus virescens</name>
    <dbReference type="NCBI Taxonomy" id="83456"/>
    <lineage>
        <taxon>Bacteria</taxon>
        <taxon>Pseudomonadati</taxon>
        <taxon>Myxococcota</taxon>
        <taxon>Myxococcia</taxon>
        <taxon>Myxococcales</taxon>
        <taxon>Cystobacterineae</taxon>
        <taxon>Myxococcaceae</taxon>
        <taxon>Myxococcus</taxon>
    </lineage>
</organism>
<evidence type="ECO:0000313" key="2">
    <source>
        <dbReference type="EMBL" id="SDD64744.1"/>
    </source>
</evidence>
<reference evidence="2 3" key="1">
    <citation type="submission" date="2016-10" db="EMBL/GenBank/DDBJ databases">
        <authorList>
            <person name="Varghese N."/>
            <person name="Submissions S."/>
        </authorList>
    </citation>
    <scope>NUCLEOTIDE SEQUENCE [LARGE SCALE GENOMIC DNA]</scope>
    <source>
        <strain evidence="2 3">DSM 2260</strain>
    </source>
</reference>